<evidence type="ECO:0000313" key="2">
    <source>
        <dbReference type="EMBL" id="KAG9251539.1"/>
    </source>
</evidence>
<name>A0A9P7ZG72_9HYPO</name>
<dbReference type="AlphaFoldDB" id="A0A9P7ZG72"/>
<evidence type="ECO:0000313" key="3">
    <source>
        <dbReference type="Proteomes" id="UP000887229"/>
    </source>
</evidence>
<keyword evidence="3" id="KW-1185">Reference proteome</keyword>
<proteinExistence type="predicted"/>
<dbReference type="Pfam" id="PF08568">
    <property type="entry name" value="Kinetochor_Ybp2"/>
    <property type="match status" value="1"/>
</dbReference>
<gene>
    <name evidence="2" type="ORF">F5Z01DRAFT_676731</name>
</gene>
<dbReference type="Proteomes" id="UP000887229">
    <property type="component" value="Unassembled WGS sequence"/>
</dbReference>
<dbReference type="OrthoDB" id="5396786at2759"/>
<protein>
    <submittedName>
        <fullName evidence="2">YAP-binding/ALF4/Glomulin</fullName>
    </submittedName>
</protein>
<reference evidence="2" key="1">
    <citation type="journal article" date="2021" name="IMA Fungus">
        <title>Genomic characterization of three marine fungi, including Emericellopsis atlantica sp. nov. with signatures of a generalist lifestyle and marine biomass degradation.</title>
        <authorList>
            <person name="Hagestad O.C."/>
            <person name="Hou L."/>
            <person name="Andersen J.H."/>
            <person name="Hansen E.H."/>
            <person name="Altermark B."/>
            <person name="Li C."/>
            <person name="Kuhnert E."/>
            <person name="Cox R.J."/>
            <person name="Crous P.W."/>
            <person name="Spatafora J.W."/>
            <person name="Lail K."/>
            <person name="Amirebrahimi M."/>
            <person name="Lipzen A."/>
            <person name="Pangilinan J."/>
            <person name="Andreopoulos W."/>
            <person name="Hayes R.D."/>
            <person name="Ng V."/>
            <person name="Grigoriev I.V."/>
            <person name="Jackson S.A."/>
            <person name="Sutton T.D.S."/>
            <person name="Dobson A.D.W."/>
            <person name="Rama T."/>
        </authorList>
    </citation>
    <scope>NUCLEOTIDE SEQUENCE</scope>
    <source>
        <strain evidence="2">TS7</strain>
    </source>
</reference>
<dbReference type="GO" id="GO:0034599">
    <property type="term" value="P:cellular response to oxidative stress"/>
    <property type="evidence" value="ECO:0007669"/>
    <property type="project" value="InterPro"/>
</dbReference>
<dbReference type="PANTHER" id="PTHR28020">
    <property type="entry name" value="YAP1-BINDING PROTEIN 1-RELATED"/>
    <property type="match status" value="1"/>
</dbReference>
<dbReference type="InterPro" id="IPR013877">
    <property type="entry name" value="YAP-bd/ALF4/Glomulin"/>
</dbReference>
<dbReference type="EMBL" id="MU251267">
    <property type="protein sequence ID" value="KAG9251539.1"/>
    <property type="molecule type" value="Genomic_DNA"/>
</dbReference>
<organism evidence="2 3">
    <name type="scientific">Emericellopsis atlantica</name>
    <dbReference type="NCBI Taxonomy" id="2614577"/>
    <lineage>
        <taxon>Eukaryota</taxon>
        <taxon>Fungi</taxon>
        <taxon>Dikarya</taxon>
        <taxon>Ascomycota</taxon>
        <taxon>Pezizomycotina</taxon>
        <taxon>Sordariomycetes</taxon>
        <taxon>Hypocreomycetidae</taxon>
        <taxon>Hypocreales</taxon>
        <taxon>Bionectriaceae</taxon>
        <taxon>Emericellopsis</taxon>
    </lineage>
</organism>
<accession>A0A9P7ZG72</accession>
<feature type="compositionally biased region" description="Polar residues" evidence="1">
    <location>
        <begin position="177"/>
        <end position="195"/>
    </location>
</feature>
<feature type="region of interest" description="Disordered" evidence="1">
    <location>
        <begin position="171"/>
        <end position="212"/>
    </location>
</feature>
<sequence length="608" mass="66683">MASTEEVAKRLHESRPPATDAFTYLTIIEQSLSPEILPVLQDILDDAELTNDIGWDLVDMLISVPGSAECLERIARLGNPREVILKTLEVMDKAAASATREHEKEDGKVIFDERFVALVGMLKILHARLQVKAPSRFLHTTLDTVLRAYDPTSSAQTAAIIDLIRSLSGKKRPALPTRQSSTTLDTPFQATNPAQSAPDPEADDQAQPGPMEPALMSRLLQSFITCIIEAYVNSNSLEWAARLLEHTVPERIVLRRGTMLQAYNEIAELQAMDALVGQLVSVAGDLGVSDISADEVREICTGPISRDPLSMDDADPEHPEVIPLSSGGFACLAAYKMFATDVFEAHHTNFNISIFPDLHTMFKNLAEGDAQSEIMGNPGTFEALVVMAIWLDTHQGTLSEKREGAEEDVNIMSYHHLLTLVSIFHPNLRVRNASTFMAGSVLHADPNENDRLAILEDLMENCVFAALQACAVTWLKEEIIAAKKAEDGKSHFASPECFDKLQYTVFPDLTHLESADVAALWEFWTNGSPFHLQVANFALFLFTGDGFQSVVPSGMGTTIEHRYAAPLLKAASRLIEGVDKGEVGEEGADEARVQLSILTDTLKTVSLH</sequence>
<dbReference type="GO" id="GO:0005737">
    <property type="term" value="C:cytoplasm"/>
    <property type="evidence" value="ECO:0007669"/>
    <property type="project" value="TreeGrafter"/>
</dbReference>
<comment type="caution">
    <text evidence="2">The sequence shown here is derived from an EMBL/GenBank/DDBJ whole genome shotgun (WGS) entry which is preliminary data.</text>
</comment>
<dbReference type="InterPro" id="IPR040347">
    <property type="entry name" value="YBP1/2"/>
</dbReference>
<dbReference type="RefSeq" id="XP_046115463.1">
    <property type="nucleotide sequence ID" value="XM_046265278.1"/>
</dbReference>
<dbReference type="GeneID" id="70296181"/>
<dbReference type="PANTHER" id="PTHR28020:SF1">
    <property type="entry name" value="YAP1-BINDING PROTEIN 1-RELATED"/>
    <property type="match status" value="1"/>
</dbReference>
<evidence type="ECO:0000256" key="1">
    <source>
        <dbReference type="SAM" id="MobiDB-lite"/>
    </source>
</evidence>